<accession>A0A2L0F059</accession>
<dbReference type="OrthoDB" id="9798792at2"/>
<evidence type="ECO:0000313" key="2">
    <source>
        <dbReference type="EMBL" id="AUX44925.1"/>
    </source>
</evidence>
<gene>
    <name evidence="2" type="ORF">SOCE26_063950</name>
</gene>
<evidence type="ECO:0008006" key="4">
    <source>
        <dbReference type="Google" id="ProtNLM"/>
    </source>
</evidence>
<dbReference type="EMBL" id="CP012673">
    <property type="protein sequence ID" value="AUX44925.1"/>
    <property type="molecule type" value="Genomic_DNA"/>
</dbReference>
<dbReference type="AlphaFoldDB" id="A0A2L0F059"/>
<evidence type="ECO:0000313" key="3">
    <source>
        <dbReference type="Proteomes" id="UP000238348"/>
    </source>
</evidence>
<reference evidence="2 3" key="1">
    <citation type="submission" date="2015-09" db="EMBL/GenBank/DDBJ databases">
        <title>Sorangium comparison.</title>
        <authorList>
            <person name="Zaburannyi N."/>
            <person name="Bunk B."/>
            <person name="Overmann J."/>
            <person name="Mueller R."/>
        </authorList>
    </citation>
    <scope>NUCLEOTIDE SEQUENCE [LARGE SCALE GENOMIC DNA]</scope>
    <source>
        <strain evidence="2 3">So ce26</strain>
    </source>
</reference>
<dbReference type="Pfam" id="PF13366">
    <property type="entry name" value="PDDEXK_3"/>
    <property type="match status" value="1"/>
</dbReference>
<name>A0A2L0F059_SORCE</name>
<feature type="region of interest" description="Disordered" evidence="1">
    <location>
        <begin position="1"/>
        <end position="20"/>
    </location>
</feature>
<sequence>MNRQDTKDTKDAKGEVRGEPGGELDRLARCVIGAAIEVHRTLGPGFLEAIYEEALCVELSLRGIPFARQVPIRVDYKGNLVGHARMDLVVDGQLVVELKATESIAPIHVAQTLSYLKAARLRLDLVMTFKVAVLRAGVRRVVLFT</sequence>
<dbReference type="Proteomes" id="UP000238348">
    <property type="component" value="Chromosome"/>
</dbReference>
<dbReference type="NCBIfam" id="TIGR04256">
    <property type="entry name" value="GxxExxY"/>
    <property type="match status" value="1"/>
</dbReference>
<organism evidence="2 3">
    <name type="scientific">Sorangium cellulosum</name>
    <name type="common">Polyangium cellulosum</name>
    <dbReference type="NCBI Taxonomy" id="56"/>
    <lineage>
        <taxon>Bacteria</taxon>
        <taxon>Pseudomonadati</taxon>
        <taxon>Myxococcota</taxon>
        <taxon>Polyangia</taxon>
        <taxon>Polyangiales</taxon>
        <taxon>Polyangiaceae</taxon>
        <taxon>Sorangium</taxon>
    </lineage>
</organism>
<evidence type="ECO:0000256" key="1">
    <source>
        <dbReference type="SAM" id="MobiDB-lite"/>
    </source>
</evidence>
<proteinExistence type="predicted"/>
<dbReference type="InterPro" id="IPR026350">
    <property type="entry name" value="GxxExxY"/>
</dbReference>
<protein>
    <recommendedName>
        <fullName evidence="4">GxxExxY protein</fullName>
    </recommendedName>
</protein>
<dbReference type="RefSeq" id="WP_104983381.1">
    <property type="nucleotide sequence ID" value="NZ_CP012673.1"/>
</dbReference>